<dbReference type="AlphaFoldDB" id="A0A6N6NNB9"/>
<evidence type="ECO:0000313" key="4">
    <source>
        <dbReference type="Proteomes" id="UP000468668"/>
    </source>
</evidence>
<accession>A0A6N6NNB9</accession>
<evidence type="ECO:0000256" key="1">
    <source>
        <dbReference type="SAM" id="MobiDB-lite"/>
    </source>
</evidence>
<dbReference type="EMBL" id="WAJR01000004">
    <property type="protein sequence ID" value="KAB1641815.1"/>
    <property type="molecule type" value="Genomic_DNA"/>
</dbReference>
<name>A0A6N6NNB9_9ACTN</name>
<feature type="domain" description="Nitrogenase/oxidoreductase component 1" evidence="2">
    <location>
        <begin position="68"/>
        <end position="280"/>
    </location>
</feature>
<dbReference type="Proteomes" id="UP000468668">
    <property type="component" value="Unassembled WGS sequence"/>
</dbReference>
<dbReference type="PANTHER" id="PTHR42956:SF1">
    <property type="entry name" value="NITROGENASE IRON-MOLYBDENUM COFACTOR BIOSYNTHESIS PROTEIN NIFE"/>
    <property type="match status" value="1"/>
</dbReference>
<dbReference type="RefSeq" id="WP_158048983.1">
    <property type="nucleotide sequence ID" value="NZ_WAJR01000004.1"/>
</dbReference>
<dbReference type="InterPro" id="IPR049939">
    <property type="entry name" value="NifE-like"/>
</dbReference>
<dbReference type="SUPFAM" id="SSF53807">
    <property type="entry name" value="Helical backbone' metal receptor"/>
    <property type="match status" value="1"/>
</dbReference>
<evidence type="ECO:0000259" key="2">
    <source>
        <dbReference type="Pfam" id="PF00148"/>
    </source>
</evidence>
<keyword evidence="4" id="KW-1185">Reference proteome</keyword>
<dbReference type="GO" id="GO:0016491">
    <property type="term" value="F:oxidoreductase activity"/>
    <property type="evidence" value="ECO:0007669"/>
    <property type="project" value="InterPro"/>
</dbReference>
<reference evidence="3 4" key="1">
    <citation type="submission" date="2019-09" db="EMBL/GenBank/DDBJ databases">
        <title>Whole genome shotgun sequencing (WGS) of Ellagibacter isourolithinifaciens DSM 104140(T) and Adlercreutzia muris DSM 29508(T).</title>
        <authorList>
            <person name="Stoll D.A."/>
            <person name="Danylec N."/>
            <person name="Huch M."/>
        </authorList>
    </citation>
    <scope>NUCLEOTIDE SEQUENCE [LARGE SCALE GENOMIC DNA]</scope>
    <source>
        <strain evidence="3 4">DSM 104140</strain>
    </source>
</reference>
<gene>
    <name evidence="3" type="ORF">F8C90_03080</name>
</gene>
<dbReference type="Gene3D" id="3.40.50.1980">
    <property type="entry name" value="Nitrogenase molybdenum iron protein domain"/>
    <property type="match status" value="2"/>
</dbReference>
<proteinExistence type="predicted"/>
<protein>
    <recommendedName>
        <fullName evidence="2">Nitrogenase/oxidoreductase component 1 domain-containing protein</fullName>
    </recommendedName>
</protein>
<feature type="region of interest" description="Disordered" evidence="1">
    <location>
        <begin position="171"/>
        <end position="200"/>
    </location>
</feature>
<evidence type="ECO:0000313" key="3">
    <source>
        <dbReference type="EMBL" id="KAB1641815.1"/>
    </source>
</evidence>
<dbReference type="OrthoDB" id="3199475at2"/>
<organism evidence="3 4">
    <name type="scientific">Ellagibacter isourolithinifaciens</name>
    <dbReference type="NCBI Taxonomy" id="2137581"/>
    <lineage>
        <taxon>Bacteria</taxon>
        <taxon>Bacillati</taxon>
        <taxon>Actinomycetota</taxon>
        <taxon>Coriobacteriia</taxon>
        <taxon>Eggerthellales</taxon>
        <taxon>Eggerthellaceae</taxon>
        <taxon>Ellagibacter</taxon>
    </lineage>
</organism>
<comment type="caution">
    <text evidence="3">The sequence shown here is derived from an EMBL/GenBank/DDBJ whole genome shotgun (WGS) entry which is preliminary data.</text>
</comment>
<dbReference type="PANTHER" id="PTHR42956">
    <property type="entry name" value="NITROGENASE IRON-MOLYBDENUM COFACTOR BIOSYNTHESIS PROTEIN NIFE"/>
    <property type="match status" value="1"/>
</dbReference>
<dbReference type="Pfam" id="PF00148">
    <property type="entry name" value="Oxidored_nitro"/>
    <property type="match status" value="1"/>
</dbReference>
<sequence>MAAHETHDGLAYEHNGMGGVALSRLSLFLPSFAADYSGVCSCLFDLDFLVVMNDAACCTRNYVDYDEPRWSREKVTTLCSQLRTLDVVMGDEAGTIAKIVDAARSTSPRGIAVLGSPVPAITGMDTSGMAKEVEVLTGIPSIGFATTGFATYEQGIDRACRGLLKKFCSSPANRPRACRPGEPCEGDGREQPASPAPRPRVNVLGITPLDFGTVGTEHDLTSWLQNEGFEVGACWCMGFSLEDVRQTPKADVNLVVSAGALKAATTAEALFGTPFVVGLPCAGKQAAYVAASLRQAATSGSSAYALVGSESEGAGGNAGTDGNVGAGPQRANESALIVGDWVCASSLRSALRLEGWPGKITVASLFGKRPVFAGAEDAAIACERQLVDLVRNGNFSSIIGDPLLGRIPGARASRHVRLAHPALSSNLFEAEMLRYLTTDVSKLL</sequence>
<dbReference type="InterPro" id="IPR000510">
    <property type="entry name" value="Nase/OxRdtase_comp1"/>
</dbReference>
<dbReference type="GeneID" id="98657386"/>